<dbReference type="EMBL" id="UOFV01000175">
    <property type="protein sequence ID" value="VAW99425.1"/>
    <property type="molecule type" value="Genomic_DNA"/>
</dbReference>
<dbReference type="AlphaFoldDB" id="A0A3B1A0M5"/>
<proteinExistence type="predicted"/>
<protein>
    <submittedName>
        <fullName evidence="1">Uncharacterized protein</fullName>
    </submittedName>
</protein>
<sequence length="91" mass="10600">MRSLRLRVFALDFIIQPGRVEQAQRFHQTGKEYIQGLVCYQCSPWVVVQGFDFFVSGCEYRGDYLFLYGNKSCLLVEPLRLFHPTGLRFSG</sequence>
<gene>
    <name evidence="1" type="ORF">MNBD_GAMMA19-2154</name>
</gene>
<accession>A0A3B1A0M5</accession>
<evidence type="ECO:0000313" key="1">
    <source>
        <dbReference type="EMBL" id="VAW99425.1"/>
    </source>
</evidence>
<organism evidence="1">
    <name type="scientific">hydrothermal vent metagenome</name>
    <dbReference type="NCBI Taxonomy" id="652676"/>
    <lineage>
        <taxon>unclassified sequences</taxon>
        <taxon>metagenomes</taxon>
        <taxon>ecological metagenomes</taxon>
    </lineage>
</organism>
<name>A0A3B1A0M5_9ZZZZ</name>
<reference evidence="1" key="1">
    <citation type="submission" date="2018-06" db="EMBL/GenBank/DDBJ databases">
        <authorList>
            <person name="Zhirakovskaya E."/>
        </authorList>
    </citation>
    <scope>NUCLEOTIDE SEQUENCE</scope>
</reference>